<evidence type="ECO:0000256" key="1">
    <source>
        <dbReference type="SAM" id="SignalP"/>
    </source>
</evidence>
<feature type="signal peptide" evidence="1">
    <location>
        <begin position="1"/>
        <end position="24"/>
    </location>
</feature>
<dbReference type="Proteomes" id="UP000046395">
    <property type="component" value="Unassembled WGS sequence"/>
</dbReference>
<protein>
    <submittedName>
        <fullName evidence="3">Apple domain-containing protein</fullName>
    </submittedName>
</protein>
<dbReference type="SUPFAM" id="SSF57414">
    <property type="entry name" value="Hairpin loop containing domain-like"/>
    <property type="match status" value="1"/>
</dbReference>
<accession>A0A5S6QT11</accession>
<dbReference type="WBParaSite" id="TMUE_2000010380.1">
    <property type="protein sequence ID" value="TMUE_2000010380.1"/>
    <property type="gene ID" value="WBGene00293316"/>
</dbReference>
<evidence type="ECO:0000313" key="3">
    <source>
        <dbReference type="WBParaSite" id="TMUE_2000010380.1"/>
    </source>
</evidence>
<keyword evidence="2" id="KW-1185">Reference proteome</keyword>
<dbReference type="AlphaFoldDB" id="A0A5S6QT11"/>
<evidence type="ECO:0000313" key="2">
    <source>
        <dbReference type="Proteomes" id="UP000046395"/>
    </source>
</evidence>
<sequence>MKTTSRYTTAILLVALVGAAICNAETLSISMLDEKCIVERLEDVADISGKLIEKQRGVVSLELCVGYCKIPELRQRCNAVRYREEDGSCQLFRISETEYEDNYIEPDEGELYSVTSCQEEEIIVRLPGTNFNCTVNLVNHRKLPGKMRNRQI</sequence>
<reference evidence="3" key="1">
    <citation type="submission" date="2019-12" db="UniProtKB">
        <authorList>
            <consortium name="WormBaseParasite"/>
        </authorList>
    </citation>
    <scope>IDENTIFICATION</scope>
</reference>
<organism evidence="2 3">
    <name type="scientific">Trichuris muris</name>
    <name type="common">Mouse whipworm</name>
    <dbReference type="NCBI Taxonomy" id="70415"/>
    <lineage>
        <taxon>Eukaryota</taxon>
        <taxon>Metazoa</taxon>
        <taxon>Ecdysozoa</taxon>
        <taxon>Nematoda</taxon>
        <taxon>Enoplea</taxon>
        <taxon>Dorylaimia</taxon>
        <taxon>Trichinellida</taxon>
        <taxon>Trichuridae</taxon>
        <taxon>Trichuris</taxon>
    </lineage>
</organism>
<name>A0A5S6QT11_TRIMR</name>
<keyword evidence="1" id="KW-0732">Signal</keyword>
<feature type="chain" id="PRO_5024396618" evidence="1">
    <location>
        <begin position="25"/>
        <end position="152"/>
    </location>
</feature>
<proteinExistence type="predicted"/>